<feature type="signal peptide" evidence="2">
    <location>
        <begin position="1"/>
        <end position="19"/>
    </location>
</feature>
<accession>A0AAE3VEX5</accession>
<keyword evidence="1" id="KW-0472">Membrane</keyword>
<dbReference type="RefSeq" id="WP_307260629.1">
    <property type="nucleotide sequence ID" value="NZ_JAUSVL010000001.1"/>
</dbReference>
<name>A0AAE3VEX5_9BACT</name>
<organism evidence="3 4">
    <name type="scientific">Oligosphaera ethanolica</name>
    <dbReference type="NCBI Taxonomy" id="760260"/>
    <lineage>
        <taxon>Bacteria</taxon>
        <taxon>Pseudomonadati</taxon>
        <taxon>Lentisphaerota</taxon>
        <taxon>Oligosphaeria</taxon>
        <taxon>Oligosphaerales</taxon>
        <taxon>Oligosphaeraceae</taxon>
        <taxon>Oligosphaera</taxon>
    </lineage>
</organism>
<evidence type="ECO:0000256" key="2">
    <source>
        <dbReference type="SAM" id="SignalP"/>
    </source>
</evidence>
<dbReference type="AlphaFoldDB" id="A0AAE3VEX5"/>
<feature type="transmembrane region" description="Helical" evidence="1">
    <location>
        <begin position="208"/>
        <end position="227"/>
    </location>
</feature>
<comment type="caution">
    <text evidence="3">The sequence shown here is derived from an EMBL/GenBank/DDBJ whole genome shotgun (WGS) entry which is preliminary data.</text>
</comment>
<feature type="chain" id="PRO_5042044496" evidence="2">
    <location>
        <begin position="20"/>
        <end position="235"/>
    </location>
</feature>
<keyword evidence="2" id="KW-0732">Signal</keyword>
<proteinExistence type="predicted"/>
<evidence type="ECO:0000256" key="1">
    <source>
        <dbReference type="SAM" id="Phobius"/>
    </source>
</evidence>
<sequence>MKKILMTLAMALMSASTFAAFQWSVVESTVAGSGSAAVNGFAYTIQVTEGTGSIYIVDKINNLYSMSGNKELLSMKADMSSTTKYGWVDVATGTKYSAEGSTTTFYNHQMNENNDLVTQTGYKLGEFSAGDEIGVWLTTKKKGAIGASVLDKARADLNSDSMNYRNAYVGTDSTGMTLHQLDFTGGVGSIFFGLAGVASPGAPIGQPLPGALATLLLGGAISGAAGMKKRRRQKA</sequence>
<reference evidence="3" key="1">
    <citation type="submission" date="2023-07" db="EMBL/GenBank/DDBJ databases">
        <title>Genomic Encyclopedia of Type Strains, Phase IV (KMG-IV): sequencing the most valuable type-strain genomes for metagenomic binning, comparative biology and taxonomic classification.</title>
        <authorList>
            <person name="Goeker M."/>
        </authorList>
    </citation>
    <scope>NUCLEOTIDE SEQUENCE</scope>
    <source>
        <strain evidence="3">DSM 24202</strain>
    </source>
</reference>
<dbReference type="EMBL" id="JAUSVL010000001">
    <property type="protein sequence ID" value="MDQ0289244.1"/>
    <property type="molecule type" value="Genomic_DNA"/>
</dbReference>
<evidence type="ECO:0000313" key="3">
    <source>
        <dbReference type="EMBL" id="MDQ0289244.1"/>
    </source>
</evidence>
<gene>
    <name evidence="3" type="ORF">J3R75_001351</name>
</gene>
<keyword evidence="1" id="KW-0812">Transmembrane</keyword>
<evidence type="ECO:0000313" key="4">
    <source>
        <dbReference type="Proteomes" id="UP001238163"/>
    </source>
</evidence>
<keyword evidence="4" id="KW-1185">Reference proteome</keyword>
<keyword evidence="1" id="KW-1133">Transmembrane helix</keyword>
<protein>
    <submittedName>
        <fullName evidence="3">Uncharacterized protein</fullName>
    </submittedName>
</protein>
<dbReference type="Proteomes" id="UP001238163">
    <property type="component" value="Unassembled WGS sequence"/>
</dbReference>